<proteinExistence type="predicted"/>
<gene>
    <name evidence="2" type="ORF">BcDW1_3459</name>
</gene>
<evidence type="ECO:0000256" key="1">
    <source>
        <dbReference type="SAM" id="MobiDB-lite"/>
    </source>
</evidence>
<dbReference type="Proteomes" id="UP000012045">
    <property type="component" value="Unassembled WGS sequence"/>
</dbReference>
<feature type="compositionally biased region" description="Low complexity" evidence="1">
    <location>
        <begin position="122"/>
        <end position="163"/>
    </location>
</feature>
<evidence type="ECO:0000313" key="3">
    <source>
        <dbReference type="Proteomes" id="UP000012045"/>
    </source>
</evidence>
<dbReference type="HOGENOM" id="CLU_1421225_0_0_1"/>
<dbReference type="AlphaFoldDB" id="M7U2X8"/>
<accession>M7U2X8</accession>
<dbReference type="EMBL" id="KB707804">
    <property type="protein sequence ID" value="EMR87924.1"/>
    <property type="molecule type" value="Genomic_DNA"/>
</dbReference>
<organism evidence="2 3">
    <name type="scientific">Botryotinia fuckeliana (strain BcDW1)</name>
    <name type="common">Noble rot fungus</name>
    <name type="synonym">Botrytis cinerea</name>
    <dbReference type="NCBI Taxonomy" id="1290391"/>
    <lineage>
        <taxon>Eukaryota</taxon>
        <taxon>Fungi</taxon>
        <taxon>Dikarya</taxon>
        <taxon>Ascomycota</taxon>
        <taxon>Pezizomycotina</taxon>
        <taxon>Leotiomycetes</taxon>
        <taxon>Helotiales</taxon>
        <taxon>Sclerotiniaceae</taxon>
        <taxon>Botrytis</taxon>
    </lineage>
</organism>
<feature type="compositionally biased region" description="Polar residues" evidence="1">
    <location>
        <begin position="58"/>
        <end position="68"/>
    </location>
</feature>
<sequence>MENKPSTPGSMFTFSDWKAAVGRQYGRVRGSSRNYGEDLEACTSGQMRPGFSGADAYGSTSCPDSHSPGTRLPHPNISSQAQFYRRSYPDRLAGSENGTVGHAVNGVYSSGKLPGFQQITQQSIQYSIPSPSVATPVSPRRPSNSSSRPRSISSRPSSSGSRASNRENHRRGGQNIGVGYEESISIRLFFF</sequence>
<feature type="region of interest" description="Disordered" evidence="1">
    <location>
        <begin position="42"/>
        <end position="107"/>
    </location>
</feature>
<reference evidence="3" key="1">
    <citation type="journal article" date="2013" name="Genome Announc.">
        <title>Draft genome sequence of Botrytis cinerea BcDW1, inoculum for noble rot of grape berries.</title>
        <authorList>
            <person name="Blanco-Ulate B."/>
            <person name="Allen G."/>
            <person name="Powell A.L."/>
            <person name="Cantu D."/>
        </authorList>
    </citation>
    <scope>NUCLEOTIDE SEQUENCE [LARGE SCALE GENOMIC DNA]</scope>
    <source>
        <strain evidence="3">BcDW1</strain>
    </source>
</reference>
<feature type="region of interest" description="Disordered" evidence="1">
    <location>
        <begin position="122"/>
        <end position="177"/>
    </location>
</feature>
<name>M7U2X8_BOTF1</name>
<protein>
    <submittedName>
        <fullName evidence="2">Uncharacterized protein</fullName>
    </submittedName>
</protein>
<evidence type="ECO:0000313" key="2">
    <source>
        <dbReference type="EMBL" id="EMR87924.1"/>
    </source>
</evidence>